<protein>
    <submittedName>
        <fullName evidence="5">ABC-2 type transport system ATP-binding protein</fullName>
    </submittedName>
</protein>
<dbReference type="Pfam" id="PF00005">
    <property type="entry name" value="ABC_tran"/>
    <property type="match status" value="1"/>
</dbReference>
<dbReference type="InterPro" id="IPR003593">
    <property type="entry name" value="AAA+_ATPase"/>
</dbReference>
<reference evidence="5 6" key="1">
    <citation type="submission" date="2020-03" db="EMBL/GenBank/DDBJ databases">
        <title>Genomic Encyclopedia of Type Strains, Phase IV (KMG-IV): sequencing the most valuable type-strain genomes for metagenomic binning, comparative biology and taxonomic classification.</title>
        <authorList>
            <person name="Goeker M."/>
        </authorList>
    </citation>
    <scope>NUCLEOTIDE SEQUENCE [LARGE SCALE GENOMIC DNA]</scope>
    <source>
        <strain evidence="5 6">DSM 19867</strain>
    </source>
</reference>
<keyword evidence="3 5" id="KW-0067">ATP-binding</keyword>
<dbReference type="PANTHER" id="PTHR42711">
    <property type="entry name" value="ABC TRANSPORTER ATP-BINDING PROTEIN"/>
    <property type="match status" value="1"/>
</dbReference>
<dbReference type="Pfam" id="PF13732">
    <property type="entry name" value="DrrA1-3_C"/>
    <property type="match status" value="1"/>
</dbReference>
<dbReference type="PANTHER" id="PTHR42711:SF16">
    <property type="entry name" value="ABC TRANSPORTER ATP-BINDING PROTEIN"/>
    <property type="match status" value="1"/>
</dbReference>
<dbReference type="AlphaFoldDB" id="A0A846MZ00"/>
<sequence length="302" mass="32739">MAGYAVELSGVTKCFGDFTAVDQLDLALPRGGILGFLGPNGAGKTTTLRMLLGIYAPDEGSIKVLGGKVEEMRSRIGYLPEERGLYRRARADDAIAYIASLKGVPVREAKMRAKGLLERFGLGEFARVRMEGLSKGMSQKVQLLAAVAHDPDFVILDEPFSGLDPVNQVDLTHFLQELAAEGKTILFSTHTMEHAERLCDRLVILAKGRKRFEGNLAEAQNLLPKRAEIGATADLSFLASVEGVAAVHPPKSGTYWRIELKEGADGRALLKACFDAGVVPDYFNVNPPSLHDVFVSVVEKAQ</sequence>
<proteinExistence type="predicted"/>
<dbReference type="InterPro" id="IPR003439">
    <property type="entry name" value="ABC_transporter-like_ATP-bd"/>
</dbReference>
<keyword evidence="6" id="KW-1185">Reference proteome</keyword>
<organism evidence="5 6">
    <name type="scientific">Rhizomicrobium palustre</name>
    <dbReference type="NCBI Taxonomy" id="189966"/>
    <lineage>
        <taxon>Bacteria</taxon>
        <taxon>Pseudomonadati</taxon>
        <taxon>Pseudomonadota</taxon>
        <taxon>Alphaproteobacteria</taxon>
        <taxon>Micropepsales</taxon>
        <taxon>Micropepsaceae</taxon>
        <taxon>Rhizomicrobium</taxon>
    </lineage>
</organism>
<keyword evidence="2" id="KW-0547">Nucleotide-binding</keyword>
<dbReference type="InterPro" id="IPR017871">
    <property type="entry name" value="ABC_transporter-like_CS"/>
</dbReference>
<dbReference type="PROSITE" id="PS50893">
    <property type="entry name" value="ABC_TRANSPORTER_2"/>
    <property type="match status" value="1"/>
</dbReference>
<dbReference type="InterPro" id="IPR050763">
    <property type="entry name" value="ABC_transporter_ATP-binding"/>
</dbReference>
<evidence type="ECO:0000259" key="4">
    <source>
        <dbReference type="PROSITE" id="PS50893"/>
    </source>
</evidence>
<dbReference type="InterPro" id="IPR027417">
    <property type="entry name" value="P-loop_NTPase"/>
</dbReference>
<evidence type="ECO:0000256" key="2">
    <source>
        <dbReference type="ARBA" id="ARBA00022741"/>
    </source>
</evidence>
<dbReference type="PROSITE" id="PS00211">
    <property type="entry name" value="ABC_TRANSPORTER_1"/>
    <property type="match status" value="1"/>
</dbReference>
<dbReference type="Gene3D" id="3.40.50.300">
    <property type="entry name" value="P-loop containing nucleotide triphosphate hydrolases"/>
    <property type="match status" value="1"/>
</dbReference>
<feature type="domain" description="ABC transporter" evidence="4">
    <location>
        <begin position="6"/>
        <end position="232"/>
    </location>
</feature>
<name>A0A846MZ00_9PROT</name>
<dbReference type="InterPro" id="IPR025302">
    <property type="entry name" value="DrrA1/2-like_C"/>
</dbReference>
<evidence type="ECO:0000256" key="3">
    <source>
        <dbReference type="ARBA" id="ARBA00022840"/>
    </source>
</evidence>
<dbReference type="RefSeq" id="WP_167082508.1">
    <property type="nucleotide sequence ID" value="NZ_BAAADC010000001.1"/>
</dbReference>
<evidence type="ECO:0000313" key="5">
    <source>
        <dbReference type="EMBL" id="NIK88321.1"/>
    </source>
</evidence>
<dbReference type="EMBL" id="JAASRM010000001">
    <property type="protein sequence ID" value="NIK88321.1"/>
    <property type="molecule type" value="Genomic_DNA"/>
</dbReference>
<evidence type="ECO:0000313" key="6">
    <source>
        <dbReference type="Proteomes" id="UP000570514"/>
    </source>
</evidence>
<evidence type="ECO:0000256" key="1">
    <source>
        <dbReference type="ARBA" id="ARBA00022448"/>
    </source>
</evidence>
<dbReference type="GO" id="GO:0016887">
    <property type="term" value="F:ATP hydrolysis activity"/>
    <property type="evidence" value="ECO:0007669"/>
    <property type="project" value="InterPro"/>
</dbReference>
<accession>A0A846MZ00</accession>
<comment type="caution">
    <text evidence="5">The sequence shown here is derived from an EMBL/GenBank/DDBJ whole genome shotgun (WGS) entry which is preliminary data.</text>
</comment>
<gene>
    <name evidence="5" type="ORF">FHS83_001639</name>
</gene>
<dbReference type="Proteomes" id="UP000570514">
    <property type="component" value="Unassembled WGS sequence"/>
</dbReference>
<keyword evidence="1" id="KW-0813">Transport</keyword>
<dbReference type="GO" id="GO:0005524">
    <property type="term" value="F:ATP binding"/>
    <property type="evidence" value="ECO:0007669"/>
    <property type="project" value="UniProtKB-KW"/>
</dbReference>
<dbReference type="SMART" id="SM00382">
    <property type="entry name" value="AAA"/>
    <property type="match status" value="1"/>
</dbReference>
<dbReference type="SUPFAM" id="SSF52540">
    <property type="entry name" value="P-loop containing nucleoside triphosphate hydrolases"/>
    <property type="match status" value="1"/>
</dbReference>